<feature type="signal peptide" evidence="1">
    <location>
        <begin position="1"/>
        <end position="33"/>
    </location>
</feature>
<organism evidence="2 3">
    <name type="scientific">Paraphoma chrysanthemicola</name>
    <dbReference type="NCBI Taxonomy" id="798071"/>
    <lineage>
        <taxon>Eukaryota</taxon>
        <taxon>Fungi</taxon>
        <taxon>Dikarya</taxon>
        <taxon>Ascomycota</taxon>
        <taxon>Pezizomycotina</taxon>
        <taxon>Dothideomycetes</taxon>
        <taxon>Pleosporomycetidae</taxon>
        <taxon>Pleosporales</taxon>
        <taxon>Pleosporineae</taxon>
        <taxon>Phaeosphaeriaceae</taxon>
        <taxon>Paraphoma</taxon>
    </lineage>
</organism>
<accession>A0A8K0VTA3</accession>
<reference evidence="2" key="1">
    <citation type="journal article" date="2021" name="Nat. Commun.">
        <title>Genetic determinants of endophytism in the Arabidopsis root mycobiome.</title>
        <authorList>
            <person name="Mesny F."/>
            <person name="Miyauchi S."/>
            <person name="Thiergart T."/>
            <person name="Pickel B."/>
            <person name="Atanasova L."/>
            <person name="Karlsson M."/>
            <person name="Huettel B."/>
            <person name="Barry K.W."/>
            <person name="Haridas S."/>
            <person name="Chen C."/>
            <person name="Bauer D."/>
            <person name="Andreopoulos W."/>
            <person name="Pangilinan J."/>
            <person name="LaButti K."/>
            <person name="Riley R."/>
            <person name="Lipzen A."/>
            <person name="Clum A."/>
            <person name="Drula E."/>
            <person name="Henrissat B."/>
            <person name="Kohler A."/>
            <person name="Grigoriev I.V."/>
            <person name="Martin F.M."/>
            <person name="Hacquard S."/>
        </authorList>
    </citation>
    <scope>NUCLEOTIDE SEQUENCE</scope>
    <source>
        <strain evidence="2">MPI-SDFR-AT-0120</strain>
    </source>
</reference>
<keyword evidence="3" id="KW-1185">Reference proteome</keyword>
<evidence type="ECO:0000313" key="3">
    <source>
        <dbReference type="Proteomes" id="UP000813461"/>
    </source>
</evidence>
<comment type="caution">
    <text evidence="2">The sequence shown here is derived from an EMBL/GenBank/DDBJ whole genome shotgun (WGS) entry which is preliminary data.</text>
</comment>
<name>A0A8K0VTA3_9PLEO</name>
<dbReference type="Proteomes" id="UP000813461">
    <property type="component" value="Unassembled WGS sequence"/>
</dbReference>
<evidence type="ECO:0000313" key="2">
    <source>
        <dbReference type="EMBL" id="KAH7071020.1"/>
    </source>
</evidence>
<keyword evidence="1" id="KW-0732">Signal</keyword>
<gene>
    <name evidence="2" type="ORF">FB567DRAFT_612637</name>
</gene>
<dbReference type="OrthoDB" id="10350981at2759"/>
<protein>
    <submittedName>
        <fullName evidence="2">Uncharacterized protein</fullName>
    </submittedName>
</protein>
<feature type="chain" id="PRO_5035458738" evidence="1">
    <location>
        <begin position="34"/>
        <end position="268"/>
    </location>
</feature>
<dbReference type="AlphaFoldDB" id="A0A8K0VTA3"/>
<dbReference type="EMBL" id="JAGMVJ010000025">
    <property type="protein sequence ID" value="KAH7071020.1"/>
    <property type="molecule type" value="Genomic_DNA"/>
</dbReference>
<evidence type="ECO:0000256" key="1">
    <source>
        <dbReference type="SAM" id="SignalP"/>
    </source>
</evidence>
<proteinExistence type="predicted"/>
<sequence length="268" mass="30266">MTPNAASPSSGSLPPHFVAAMVFMYIWKALVEAYPNGPIDNVRGFCAPVLNEVLGQALDYHVIAYDQAEGKFSTGNPMPLECGLFGLAFRMQNCCDFFCAVVYRALRKKLEEVYGAVKMNWVQITFKPLFVMVQSVGEASYLCRHTAIEIVLPSGEAFVFDGTTDQYGQPFETHAYLPKQDHRREHVKPGSQEPDYLSEEYVSQTYWHITTDGASNGFYEKGRLLVEELAEELDWEALFKMELAQIRQVVSPLAQEKFKNLARVARLL</sequence>